<dbReference type="InterPro" id="IPR015919">
    <property type="entry name" value="Cadherin-like_sf"/>
</dbReference>
<dbReference type="EMBL" id="CAJHNH020000799">
    <property type="protein sequence ID" value="CAG5119946.1"/>
    <property type="molecule type" value="Genomic_DNA"/>
</dbReference>
<evidence type="ECO:0000259" key="13">
    <source>
        <dbReference type="PROSITE" id="PS50268"/>
    </source>
</evidence>
<gene>
    <name evidence="14" type="ORF">CUNI_LOCUS5504</name>
</gene>
<evidence type="ECO:0000256" key="10">
    <source>
        <dbReference type="SAM" id="MobiDB-lite"/>
    </source>
</evidence>
<protein>
    <recommendedName>
        <fullName evidence="13">Cadherin domain-containing protein</fullName>
    </recommendedName>
</protein>
<feature type="domain" description="Cadherin" evidence="13">
    <location>
        <begin position="355"/>
        <end position="458"/>
    </location>
</feature>
<sequence>MNPSISSTYTLLLLLVYCSPWILQARGQSFDLSYSIDEEVPINTVVGSVGRDSNIHQLLSHEDFATLKYRVLLYPETHNNFFTIDNTTGVLKTASLIDRETLCFYEIVCKLSIHVAAQTDSGQQFYTFKITVFVKDINDHSPTFSISTMNVKIDEDAALSTSIPIMSATDRDILNNTIQRYTLSTNSDIFGLKLYVKSAMDRERQPHYFLKVLALDGGTPRRSGELTVNVTLNDVNDNAPRFSKQIYDESVAETAPIGHKVTSLSAVDEDMGNNGRVTFRLGARQSEEAFNTFRVVANTGDILTLRDLTPLQGQTLRLVVEAVDQGVKSQTAQAVVNIHVLDTVNNAPIIRMTIPPGSPVSRISESASPGFVVGHFLVQDADSGENGAVSCHLRDDTFGLQRLKESEYKVTVYNNLDRERVPRYEVIVKCVDGGTPSLTSTVAFTVILEDANDNPPKFLRPIYRVNISENINSFILKVEAEDMDLGQNGSVNYRLGDVTPLVASHIHINPNTGEINTKQMLDHELFKQLDFQVVATDAGTPSLSSTARVIIDVIDQNDNMPRVPNGYSLTVPENKPPGTYIGRIKAIDPDEGPGGKIGYQLRSDNDATKFFNLSQNGEIRTLKTFDREKKSVYDIDILAWDHGTNPQTNDLHVRILISDVNDHSPVFEFPNSNNKTVHTTLESRYNSTVTTVSASDQDIGENATLTYTIVDGARDVFEIEPKTGRVYTVRTLYTNDKGTYTMSLFVRDNGAPPLSTTGTLVVVIAQGNGTVAASTLGSNEHIIIVAILVGITIFIAIVVFLIVIRFSKRGDRNRRTKYIAGIPIDAKARTPITEEQGSSDEEPWRNYDSGKKQNGPVMAGDAAYEVNDDIIMFKLKLTDQYREYEPEDK</sequence>
<dbReference type="Pfam" id="PF00028">
    <property type="entry name" value="Cadherin"/>
    <property type="match status" value="6"/>
</dbReference>
<keyword evidence="6" id="KW-0130">Cell adhesion</keyword>
<dbReference type="AlphaFoldDB" id="A0A8S3Z011"/>
<feature type="transmembrane region" description="Helical" evidence="11">
    <location>
        <begin position="782"/>
        <end position="804"/>
    </location>
</feature>
<evidence type="ECO:0000256" key="9">
    <source>
        <dbReference type="PROSITE-ProRule" id="PRU00043"/>
    </source>
</evidence>
<feature type="domain" description="Cadherin" evidence="13">
    <location>
        <begin position="145"/>
        <end position="242"/>
    </location>
</feature>
<dbReference type="FunFam" id="2.60.40.60:FF:000033">
    <property type="entry name" value="FAT atypical cadherin 1"/>
    <property type="match status" value="1"/>
</dbReference>
<evidence type="ECO:0000256" key="5">
    <source>
        <dbReference type="ARBA" id="ARBA00022837"/>
    </source>
</evidence>
<dbReference type="Gene3D" id="2.60.40.60">
    <property type="entry name" value="Cadherins"/>
    <property type="match status" value="7"/>
</dbReference>
<feature type="compositionally biased region" description="Basic and acidic residues" evidence="10">
    <location>
        <begin position="842"/>
        <end position="851"/>
    </location>
</feature>
<dbReference type="PANTHER" id="PTHR24026:SF126">
    <property type="entry name" value="PROTOCADHERIN FAT 4"/>
    <property type="match status" value="1"/>
</dbReference>
<evidence type="ECO:0000256" key="8">
    <source>
        <dbReference type="ARBA" id="ARBA00023136"/>
    </source>
</evidence>
<dbReference type="InterPro" id="IPR013164">
    <property type="entry name" value="Cadherin_N"/>
</dbReference>
<dbReference type="GO" id="GO:0005886">
    <property type="term" value="C:plasma membrane"/>
    <property type="evidence" value="ECO:0007669"/>
    <property type="project" value="UniProtKB-SubCell"/>
</dbReference>
<feature type="domain" description="Cadherin" evidence="13">
    <location>
        <begin position="563"/>
        <end position="667"/>
    </location>
</feature>
<keyword evidence="2 11" id="KW-0812">Transmembrane</keyword>
<evidence type="ECO:0000256" key="3">
    <source>
        <dbReference type="ARBA" id="ARBA00022729"/>
    </source>
</evidence>
<evidence type="ECO:0000313" key="14">
    <source>
        <dbReference type="EMBL" id="CAG5119946.1"/>
    </source>
</evidence>
<feature type="domain" description="Cadherin" evidence="13">
    <location>
        <begin position="243"/>
        <end position="350"/>
    </location>
</feature>
<dbReference type="PRINTS" id="PR00205">
    <property type="entry name" value="CADHERIN"/>
</dbReference>
<evidence type="ECO:0000256" key="2">
    <source>
        <dbReference type="ARBA" id="ARBA00022692"/>
    </source>
</evidence>
<dbReference type="GO" id="GO:0007156">
    <property type="term" value="P:homophilic cell adhesion via plasma membrane adhesion molecules"/>
    <property type="evidence" value="ECO:0007669"/>
    <property type="project" value="InterPro"/>
</dbReference>
<keyword evidence="15" id="KW-1185">Reference proteome</keyword>
<keyword evidence="3 12" id="KW-0732">Signal</keyword>
<accession>A0A8S3Z011</accession>
<feature type="domain" description="Cadherin" evidence="13">
    <location>
        <begin position="28"/>
        <end position="144"/>
    </location>
</feature>
<keyword evidence="5 9" id="KW-0106">Calcium</keyword>
<dbReference type="GO" id="GO:0005509">
    <property type="term" value="F:calcium ion binding"/>
    <property type="evidence" value="ECO:0007669"/>
    <property type="project" value="UniProtKB-UniRule"/>
</dbReference>
<evidence type="ECO:0000256" key="6">
    <source>
        <dbReference type="ARBA" id="ARBA00022889"/>
    </source>
</evidence>
<dbReference type="InterPro" id="IPR002126">
    <property type="entry name" value="Cadherin-like_dom"/>
</dbReference>
<comment type="subcellular location">
    <subcellularLocation>
        <location evidence="1">Membrane</location>
        <topology evidence="1">Single-pass membrane protein</topology>
    </subcellularLocation>
</comment>
<evidence type="ECO:0000313" key="15">
    <source>
        <dbReference type="Proteomes" id="UP000678393"/>
    </source>
</evidence>
<reference evidence="14" key="1">
    <citation type="submission" date="2021-04" db="EMBL/GenBank/DDBJ databases">
        <authorList>
            <consortium name="Molecular Ecology Group"/>
        </authorList>
    </citation>
    <scope>NUCLEOTIDE SEQUENCE</scope>
</reference>
<dbReference type="Pfam" id="PF08266">
    <property type="entry name" value="Cadherin_2"/>
    <property type="match status" value="1"/>
</dbReference>
<organism evidence="14 15">
    <name type="scientific">Candidula unifasciata</name>
    <dbReference type="NCBI Taxonomy" id="100452"/>
    <lineage>
        <taxon>Eukaryota</taxon>
        <taxon>Metazoa</taxon>
        <taxon>Spiralia</taxon>
        <taxon>Lophotrochozoa</taxon>
        <taxon>Mollusca</taxon>
        <taxon>Gastropoda</taxon>
        <taxon>Heterobranchia</taxon>
        <taxon>Euthyneura</taxon>
        <taxon>Panpulmonata</taxon>
        <taxon>Eupulmonata</taxon>
        <taxon>Stylommatophora</taxon>
        <taxon>Helicina</taxon>
        <taxon>Helicoidea</taxon>
        <taxon>Geomitridae</taxon>
        <taxon>Candidula</taxon>
    </lineage>
</organism>
<dbReference type="PANTHER" id="PTHR24026">
    <property type="entry name" value="FAT ATYPICAL CADHERIN-RELATED"/>
    <property type="match status" value="1"/>
</dbReference>
<dbReference type="FunFam" id="2.60.40.60:FF:000092">
    <property type="entry name" value="Protocadherin 8"/>
    <property type="match status" value="2"/>
</dbReference>
<dbReference type="InterPro" id="IPR020894">
    <property type="entry name" value="Cadherin_CS"/>
</dbReference>
<feature type="signal peptide" evidence="12">
    <location>
        <begin position="1"/>
        <end position="27"/>
    </location>
</feature>
<dbReference type="PROSITE" id="PS00232">
    <property type="entry name" value="CADHERIN_1"/>
    <property type="match status" value="4"/>
</dbReference>
<dbReference type="OrthoDB" id="6145378at2759"/>
<evidence type="ECO:0000256" key="4">
    <source>
        <dbReference type="ARBA" id="ARBA00022737"/>
    </source>
</evidence>
<dbReference type="SUPFAM" id="SSF49313">
    <property type="entry name" value="Cadherin-like"/>
    <property type="match status" value="7"/>
</dbReference>
<keyword evidence="7 11" id="KW-1133">Transmembrane helix</keyword>
<feature type="region of interest" description="Disordered" evidence="10">
    <location>
        <begin position="830"/>
        <end position="858"/>
    </location>
</feature>
<keyword evidence="4" id="KW-0677">Repeat</keyword>
<dbReference type="Proteomes" id="UP000678393">
    <property type="component" value="Unassembled WGS sequence"/>
</dbReference>
<dbReference type="PROSITE" id="PS50268">
    <property type="entry name" value="CADHERIN_2"/>
    <property type="match status" value="7"/>
</dbReference>
<comment type="caution">
    <text evidence="14">The sequence shown here is derived from an EMBL/GenBank/DDBJ whole genome shotgun (WGS) entry which is preliminary data.</text>
</comment>
<dbReference type="FunFam" id="2.60.40.60:FF:000020">
    <property type="entry name" value="Dachsous cadherin-related 1b"/>
    <property type="match status" value="1"/>
</dbReference>
<evidence type="ECO:0000256" key="7">
    <source>
        <dbReference type="ARBA" id="ARBA00022989"/>
    </source>
</evidence>
<name>A0A8S3Z011_9EUPU</name>
<feature type="chain" id="PRO_5035843486" description="Cadherin domain-containing protein" evidence="12">
    <location>
        <begin position="28"/>
        <end position="889"/>
    </location>
</feature>
<feature type="non-terminal residue" evidence="14">
    <location>
        <position position="889"/>
    </location>
</feature>
<feature type="domain" description="Cadherin" evidence="13">
    <location>
        <begin position="459"/>
        <end position="563"/>
    </location>
</feature>
<feature type="domain" description="Cadherin" evidence="13">
    <location>
        <begin position="686"/>
        <end position="776"/>
    </location>
</feature>
<evidence type="ECO:0000256" key="12">
    <source>
        <dbReference type="SAM" id="SignalP"/>
    </source>
</evidence>
<dbReference type="FunFam" id="2.60.40.60:FF:000127">
    <property type="entry name" value="Protocadherin beta 1"/>
    <property type="match status" value="1"/>
</dbReference>
<keyword evidence="8 11" id="KW-0472">Membrane</keyword>
<proteinExistence type="predicted"/>
<evidence type="ECO:0000256" key="11">
    <source>
        <dbReference type="SAM" id="Phobius"/>
    </source>
</evidence>
<dbReference type="SMART" id="SM00112">
    <property type="entry name" value="CA"/>
    <property type="match status" value="7"/>
</dbReference>
<dbReference type="CDD" id="cd11304">
    <property type="entry name" value="Cadherin_repeat"/>
    <property type="match status" value="7"/>
</dbReference>
<evidence type="ECO:0000256" key="1">
    <source>
        <dbReference type="ARBA" id="ARBA00004167"/>
    </source>
</evidence>